<dbReference type="Pfam" id="PF04879">
    <property type="entry name" value="Molybdop_Fe4S4"/>
    <property type="match status" value="1"/>
</dbReference>
<evidence type="ECO:0000259" key="8">
    <source>
        <dbReference type="PROSITE" id="PS51669"/>
    </source>
</evidence>
<evidence type="ECO:0000256" key="4">
    <source>
        <dbReference type="ARBA" id="ARBA00022723"/>
    </source>
</evidence>
<dbReference type="Gene3D" id="2.20.25.90">
    <property type="entry name" value="ADC-like domains"/>
    <property type="match status" value="1"/>
</dbReference>
<dbReference type="SUPFAM" id="SSF53706">
    <property type="entry name" value="Formate dehydrogenase/DMSO reductase, domains 1-3"/>
    <property type="match status" value="1"/>
</dbReference>
<dbReference type="SMART" id="SM00926">
    <property type="entry name" value="Molybdop_Fe4S4"/>
    <property type="match status" value="1"/>
</dbReference>
<dbReference type="EMBL" id="JBHTGP010000017">
    <property type="protein sequence ID" value="MFD0689449.1"/>
    <property type="molecule type" value="Genomic_DNA"/>
</dbReference>
<dbReference type="InterPro" id="IPR006656">
    <property type="entry name" value="Mopterin_OxRdtase"/>
</dbReference>
<dbReference type="InterPro" id="IPR050612">
    <property type="entry name" value="Prok_Mopterin_Oxidored"/>
</dbReference>
<dbReference type="InterPro" id="IPR006963">
    <property type="entry name" value="Mopterin_OxRdtase_4Fe-4S_dom"/>
</dbReference>
<proteinExistence type="inferred from homology"/>
<evidence type="ECO:0000256" key="5">
    <source>
        <dbReference type="ARBA" id="ARBA00023002"/>
    </source>
</evidence>
<dbReference type="InterPro" id="IPR006655">
    <property type="entry name" value="Mopterin_OxRdtase_prok_CS"/>
</dbReference>
<dbReference type="PROSITE" id="PS00490">
    <property type="entry name" value="MOLYBDOPTERIN_PROK_2"/>
    <property type="match status" value="1"/>
</dbReference>
<comment type="cofactor">
    <cofactor evidence="1">
        <name>Mo-bis(molybdopterin guanine dinucleotide)</name>
        <dbReference type="ChEBI" id="CHEBI:60539"/>
    </cofactor>
</comment>
<dbReference type="Pfam" id="PF01568">
    <property type="entry name" value="Molydop_binding"/>
    <property type="match status" value="1"/>
</dbReference>
<evidence type="ECO:0000256" key="2">
    <source>
        <dbReference type="ARBA" id="ARBA00010312"/>
    </source>
</evidence>
<protein>
    <submittedName>
        <fullName evidence="9">Molybdopterin-dependent oxidoreductase</fullName>
    </submittedName>
</protein>
<dbReference type="Gene3D" id="3.40.228.10">
    <property type="entry name" value="Dimethylsulfoxide Reductase, domain 2"/>
    <property type="match status" value="1"/>
</dbReference>
<dbReference type="SUPFAM" id="SSF50692">
    <property type="entry name" value="ADC-like"/>
    <property type="match status" value="1"/>
</dbReference>
<evidence type="ECO:0000313" key="9">
    <source>
        <dbReference type="EMBL" id="MFD0689449.1"/>
    </source>
</evidence>
<dbReference type="Gene3D" id="3.40.50.740">
    <property type="match status" value="1"/>
</dbReference>
<gene>
    <name evidence="9" type="ORF">ACFQZM_33530</name>
</gene>
<feature type="domain" description="4Fe-4S Mo/W bis-MGD-type" evidence="8">
    <location>
        <begin position="24"/>
        <end position="81"/>
    </location>
</feature>
<dbReference type="InterPro" id="IPR006657">
    <property type="entry name" value="MoPterin_dinucl-bd_dom"/>
</dbReference>
<dbReference type="Gene3D" id="3.30.2070.10">
    <property type="entry name" value="Formate dehydrogenase/DMSO reductase"/>
    <property type="match status" value="1"/>
</dbReference>
<dbReference type="RefSeq" id="WP_306440700.1">
    <property type="nucleotide sequence ID" value="NZ_CAACUY010000283.1"/>
</dbReference>
<keyword evidence="6" id="KW-0408">Iron</keyword>
<keyword evidence="5" id="KW-0560">Oxidoreductase</keyword>
<evidence type="ECO:0000256" key="3">
    <source>
        <dbReference type="ARBA" id="ARBA00022505"/>
    </source>
</evidence>
<dbReference type="Proteomes" id="UP001597063">
    <property type="component" value="Unassembled WGS sequence"/>
</dbReference>
<reference evidence="10" key="1">
    <citation type="journal article" date="2019" name="Int. J. Syst. Evol. Microbiol.">
        <title>The Global Catalogue of Microorganisms (GCM) 10K type strain sequencing project: providing services to taxonomists for standard genome sequencing and annotation.</title>
        <authorList>
            <consortium name="The Broad Institute Genomics Platform"/>
            <consortium name="The Broad Institute Genome Sequencing Center for Infectious Disease"/>
            <person name="Wu L."/>
            <person name="Ma J."/>
        </authorList>
    </citation>
    <scope>NUCLEOTIDE SEQUENCE [LARGE SCALE GENOMIC DNA]</scope>
    <source>
        <strain evidence="10">JCM 9371</strain>
    </source>
</reference>
<comment type="similarity">
    <text evidence="2">Belongs to the prokaryotic molybdopterin-containing oxidoreductase family.</text>
</comment>
<name>A0ABW2XVI2_9ACTN</name>
<keyword evidence="7" id="KW-0411">Iron-sulfur</keyword>
<organism evidence="9 10">
    <name type="scientific">Actinomadura fibrosa</name>
    <dbReference type="NCBI Taxonomy" id="111802"/>
    <lineage>
        <taxon>Bacteria</taxon>
        <taxon>Bacillati</taxon>
        <taxon>Actinomycetota</taxon>
        <taxon>Actinomycetes</taxon>
        <taxon>Streptosporangiales</taxon>
        <taxon>Thermomonosporaceae</taxon>
        <taxon>Actinomadura</taxon>
    </lineage>
</organism>
<keyword evidence="4" id="KW-0479">Metal-binding</keyword>
<keyword evidence="3" id="KW-0500">Molybdenum</keyword>
<comment type="caution">
    <text evidence="9">The sequence shown here is derived from an EMBL/GenBank/DDBJ whole genome shotgun (WGS) entry which is preliminary data.</text>
</comment>
<accession>A0ABW2XVI2</accession>
<dbReference type="PROSITE" id="PS51669">
    <property type="entry name" value="4FE4S_MOW_BIS_MGD"/>
    <property type="match status" value="1"/>
</dbReference>
<evidence type="ECO:0000256" key="7">
    <source>
        <dbReference type="ARBA" id="ARBA00023014"/>
    </source>
</evidence>
<dbReference type="PANTHER" id="PTHR43742:SF6">
    <property type="entry name" value="OXIDOREDUCTASE YYAE-RELATED"/>
    <property type="match status" value="1"/>
</dbReference>
<dbReference type="PANTHER" id="PTHR43742">
    <property type="entry name" value="TRIMETHYLAMINE-N-OXIDE REDUCTASE"/>
    <property type="match status" value="1"/>
</dbReference>
<dbReference type="Pfam" id="PF00384">
    <property type="entry name" value="Molybdopterin"/>
    <property type="match status" value="1"/>
</dbReference>
<sequence>MAQTRGVRRAGEGFEMGDAQGRADLRVLGACPLDCPDGCSWVVTVRDGRAVGLRGNPDHPYTRGALCTKVNRWLERAGQEDRVLYPLRRVGRKGEGRFRRIGWDEALDEIAGRLDGIVREHGGEAIWPYWGTGTLGYLQGLEGYAGRRFFNVLGASAHSANICSAAGSAGLEATLGSAGGMDPEDLAHAKLILLWGTNPLTTGHHVWKFVQEARRAGARIVAIDPVRTRTAQQADAHLAPLPGTDAALALALLNVIVGMGAQDDAFLERHTRGWEEFRERIAEFPPERAAEITGLPAADIAALGAEIARTRPTAIRATQGVQRNAGGGSVLRVLASLPGVTGDWARLGGGLAFSTSGHVKLNKAALYRDDLRPGPVRTLSMSRLGEGLLDVQDPPVKALFVIAANPAASTPHQGRVRRGLAREDLFTVVMEQFPTDTADYADIVLPATAQHEHADLHEGYGHLYLTWNDPAVAPPGECLPTTETFRRLARRMGLNEPSLYDSDESLAEQLLASDHPWMAGITLDRLRKEGFVRMSVPDPFLPYADGFPTPSGRLEFRSGLAEAVGRDPVAGYTPPAEVADAARAERYPLALISAASHEFLNTTFGNNPELRRRSGGLTVRLHPDDAAARGLAAGQRVRVGNDRGAFEAVLDVTDRVRPGVAATTKGHWAKFAGGANANAVVDERDTDLGGGPVFHDTRVEVRAIPAD</sequence>
<dbReference type="InterPro" id="IPR037920">
    <property type="entry name" value="YoaE_C"/>
</dbReference>
<keyword evidence="10" id="KW-1185">Reference proteome</keyword>
<evidence type="ECO:0000313" key="10">
    <source>
        <dbReference type="Proteomes" id="UP001597063"/>
    </source>
</evidence>
<dbReference type="CDD" id="cd02786">
    <property type="entry name" value="MopB_CT_3"/>
    <property type="match status" value="1"/>
</dbReference>
<dbReference type="InterPro" id="IPR009010">
    <property type="entry name" value="Asp_de-COase-like_dom_sf"/>
</dbReference>
<dbReference type="CDD" id="cd02766">
    <property type="entry name" value="MopB_3"/>
    <property type="match status" value="1"/>
</dbReference>
<evidence type="ECO:0000256" key="6">
    <source>
        <dbReference type="ARBA" id="ARBA00023004"/>
    </source>
</evidence>
<dbReference type="Gene3D" id="2.40.40.20">
    <property type="match status" value="1"/>
</dbReference>
<evidence type="ECO:0000256" key="1">
    <source>
        <dbReference type="ARBA" id="ARBA00001942"/>
    </source>
</evidence>